<dbReference type="eggNOG" id="ENOG502SPV1">
    <property type="taxonomic scope" value="Eukaryota"/>
</dbReference>
<dbReference type="SMART" id="SM01111">
    <property type="entry name" value="CVNH"/>
    <property type="match status" value="1"/>
</dbReference>
<evidence type="ECO:0000313" key="2">
    <source>
        <dbReference type="EMBL" id="EFY87369.1"/>
    </source>
</evidence>
<dbReference type="AlphaFoldDB" id="E9E9Q6"/>
<evidence type="ECO:0000313" key="3">
    <source>
        <dbReference type="Proteomes" id="UP000002499"/>
    </source>
</evidence>
<dbReference type="Proteomes" id="UP000002499">
    <property type="component" value="Unassembled WGS sequence"/>
</dbReference>
<dbReference type="Gene3D" id="2.30.60.10">
    <property type="entry name" value="Cyanovirin-N"/>
    <property type="match status" value="1"/>
</dbReference>
<proteinExistence type="predicted"/>
<dbReference type="InterPro" id="IPR036673">
    <property type="entry name" value="Cyanovirin-N_sf"/>
</dbReference>
<dbReference type="HOGENOM" id="CLU_144945_0_1_1"/>
<organism evidence="3">
    <name type="scientific">Metarhizium acridum (strain CQMa 102)</name>
    <dbReference type="NCBI Taxonomy" id="655827"/>
    <lineage>
        <taxon>Eukaryota</taxon>
        <taxon>Fungi</taxon>
        <taxon>Dikarya</taxon>
        <taxon>Ascomycota</taxon>
        <taxon>Pezizomycotina</taxon>
        <taxon>Sordariomycetes</taxon>
        <taxon>Hypocreomycetidae</taxon>
        <taxon>Hypocreales</taxon>
        <taxon>Clavicipitaceae</taxon>
        <taxon>Metarhizium</taxon>
    </lineage>
</organism>
<dbReference type="SUPFAM" id="SSF51322">
    <property type="entry name" value="Cyanovirin-N"/>
    <property type="match status" value="1"/>
</dbReference>
<keyword evidence="3" id="KW-1185">Reference proteome</keyword>
<accession>E9E9Q6</accession>
<reference evidence="2 3" key="1">
    <citation type="journal article" date="2011" name="PLoS Genet.">
        <title>Genome sequencing and comparative transcriptomics of the model entomopathogenic fungi Metarhizium anisopliae and M. acridum.</title>
        <authorList>
            <person name="Gao Q."/>
            <person name="Jin K."/>
            <person name="Ying S.H."/>
            <person name="Zhang Y."/>
            <person name="Xiao G."/>
            <person name="Shang Y."/>
            <person name="Duan Z."/>
            <person name="Hu X."/>
            <person name="Xie X.Q."/>
            <person name="Zhou G."/>
            <person name="Peng G."/>
            <person name="Luo Z."/>
            <person name="Huang W."/>
            <person name="Wang B."/>
            <person name="Fang W."/>
            <person name="Wang S."/>
            <person name="Zhong Y."/>
            <person name="Ma L.J."/>
            <person name="St Leger R.J."/>
            <person name="Zhao G.P."/>
            <person name="Pei Y."/>
            <person name="Feng M.G."/>
            <person name="Xia Y."/>
            <person name="Wang C."/>
        </authorList>
    </citation>
    <scope>NUCLEOTIDE SEQUENCE [LARGE SCALE GENOMIC DNA]</scope>
    <source>
        <strain evidence="2 3">CQMa 102</strain>
    </source>
</reference>
<sequence length="124" mass="13998">MSIKPQTKNSRLSPASVIKTCNMSFYESSKNIWLEDGHILHADCQDDDGNWNESTIDLNEFIGNSDGWFEWDGVNFSESAHDILLDGSRLTAEMGMVEGGNRERQGLELNDRIGNENGQLVYRN</sequence>
<protein>
    <recommendedName>
        <fullName evidence="1">Cyanovirin-N domain-containing protein</fullName>
    </recommendedName>
</protein>
<dbReference type="PANTHER" id="PTHR42076:SF1">
    <property type="entry name" value="CYANOVIRIN-N DOMAIN-CONTAINING PROTEIN"/>
    <property type="match status" value="1"/>
</dbReference>
<dbReference type="EMBL" id="GL698528">
    <property type="protein sequence ID" value="EFY87369.1"/>
    <property type="molecule type" value="Genomic_DNA"/>
</dbReference>
<dbReference type="InParanoid" id="E9E9Q6"/>
<dbReference type="Pfam" id="PF08881">
    <property type="entry name" value="CVNH"/>
    <property type="match status" value="1"/>
</dbReference>
<feature type="domain" description="Cyanovirin-N" evidence="1">
    <location>
        <begin position="24"/>
        <end position="122"/>
    </location>
</feature>
<dbReference type="PANTHER" id="PTHR42076">
    <property type="entry name" value="CYANOVIRIN-N HOMOLOG"/>
    <property type="match status" value="1"/>
</dbReference>
<name>E9E9Q6_METAQ</name>
<dbReference type="OrthoDB" id="2441380at2759"/>
<gene>
    <name evidence="2" type="ORF">MAC_06604</name>
</gene>
<evidence type="ECO:0000259" key="1">
    <source>
        <dbReference type="SMART" id="SM01111"/>
    </source>
</evidence>
<dbReference type="InterPro" id="IPR011058">
    <property type="entry name" value="Cyanovirin-N"/>
</dbReference>
<dbReference type="OMA" id="GPKLCAD"/>